<dbReference type="OrthoDB" id="3830579at2759"/>
<gene>
    <name evidence="1" type="ORF">PsYK624_121110</name>
</gene>
<dbReference type="SUPFAM" id="SSF54909">
    <property type="entry name" value="Dimeric alpha+beta barrel"/>
    <property type="match status" value="1"/>
</dbReference>
<keyword evidence="2" id="KW-1185">Reference proteome</keyword>
<evidence type="ECO:0000313" key="2">
    <source>
        <dbReference type="Proteomes" id="UP000703269"/>
    </source>
</evidence>
<dbReference type="Proteomes" id="UP000703269">
    <property type="component" value="Unassembled WGS sequence"/>
</dbReference>
<evidence type="ECO:0000313" key="1">
    <source>
        <dbReference type="EMBL" id="GJE95919.1"/>
    </source>
</evidence>
<evidence type="ECO:0008006" key="3">
    <source>
        <dbReference type="Google" id="ProtNLM"/>
    </source>
</evidence>
<sequence>MSFPAVEIATFVASDAYKGDSRVLYPALALLKTIDGCNDIWYGTQIQDPSRFNLVIYWETLEHHQRYMDDKAEYAKLFAAITPAITEFLGLYHFHFQPEITPALDAPVTEIAGWVLAEGTDAAAFLARVRELGETIYRDMPADVARGGFELAMETDRRAAVVLGWQSLERFNEIVYANKQVVEIVADLKGKAELDLKHLKLTKFEKH</sequence>
<dbReference type="Gene3D" id="3.30.70.100">
    <property type="match status" value="1"/>
</dbReference>
<dbReference type="EMBL" id="BPQB01000053">
    <property type="protein sequence ID" value="GJE95919.1"/>
    <property type="molecule type" value="Genomic_DNA"/>
</dbReference>
<accession>A0A9P3LIQ4</accession>
<organism evidence="1 2">
    <name type="scientific">Phanerochaete sordida</name>
    <dbReference type="NCBI Taxonomy" id="48140"/>
    <lineage>
        <taxon>Eukaryota</taxon>
        <taxon>Fungi</taxon>
        <taxon>Dikarya</taxon>
        <taxon>Basidiomycota</taxon>
        <taxon>Agaricomycotina</taxon>
        <taxon>Agaricomycetes</taxon>
        <taxon>Polyporales</taxon>
        <taxon>Phanerochaetaceae</taxon>
        <taxon>Phanerochaete</taxon>
    </lineage>
</organism>
<protein>
    <recommendedName>
        <fullName evidence="3">ABM domain-containing protein</fullName>
    </recommendedName>
</protein>
<reference evidence="1 2" key="1">
    <citation type="submission" date="2021-08" db="EMBL/GenBank/DDBJ databases">
        <title>Draft Genome Sequence of Phanerochaete sordida strain YK-624.</title>
        <authorList>
            <person name="Mori T."/>
            <person name="Dohra H."/>
            <person name="Suzuki T."/>
            <person name="Kawagishi H."/>
            <person name="Hirai H."/>
        </authorList>
    </citation>
    <scope>NUCLEOTIDE SEQUENCE [LARGE SCALE GENOMIC DNA]</scope>
    <source>
        <strain evidence="1 2">YK-624</strain>
    </source>
</reference>
<dbReference type="AlphaFoldDB" id="A0A9P3LIQ4"/>
<comment type="caution">
    <text evidence="1">The sequence shown here is derived from an EMBL/GenBank/DDBJ whole genome shotgun (WGS) entry which is preliminary data.</text>
</comment>
<proteinExistence type="predicted"/>
<name>A0A9P3LIQ4_9APHY</name>
<dbReference type="InterPro" id="IPR011008">
    <property type="entry name" value="Dimeric_a/b-barrel"/>
</dbReference>